<dbReference type="Gene3D" id="4.10.240.10">
    <property type="entry name" value="Zn(2)-C6 fungal-type DNA-binding domain"/>
    <property type="match status" value="1"/>
</dbReference>
<dbReference type="GO" id="GO:0005634">
    <property type="term" value="C:nucleus"/>
    <property type="evidence" value="ECO:0007669"/>
    <property type="project" value="UniProtKB-SubCell"/>
</dbReference>
<keyword evidence="4" id="KW-0804">Transcription</keyword>
<evidence type="ECO:0000256" key="4">
    <source>
        <dbReference type="ARBA" id="ARBA00023163"/>
    </source>
</evidence>
<evidence type="ECO:0000313" key="8">
    <source>
        <dbReference type="Proteomes" id="UP000027195"/>
    </source>
</evidence>
<dbReference type="SUPFAM" id="SSF57701">
    <property type="entry name" value="Zn2/Cys6 DNA-binding domain"/>
    <property type="match status" value="1"/>
</dbReference>
<dbReference type="SMART" id="SM00066">
    <property type="entry name" value="GAL4"/>
    <property type="match status" value="1"/>
</dbReference>
<evidence type="ECO:0000256" key="3">
    <source>
        <dbReference type="ARBA" id="ARBA00023015"/>
    </source>
</evidence>
<evidence type="ECO:0000259" key="6">
    <source>
        <dbReference type="PROSITE" id="PS50048"/>
    </source>
</evidence>
<dbReference type="InterPro" id="IPR001138">
    <property type="entry name" value="Zn2Cys6_DnaBD"/>
</dbReference>
<dbReference type="HOGENOM" id="CLU_022337_0_0_1"/>
<dbReference type="PANTHER" id="PTHR47338">
    <property type="entry name" value="ZN(II)2CYS6 TRANSCRIPTION FACTOR (EUROFUNG)-RELATED"/>
    <property type="match status" value="1"/>
</dbReference>
<dbReference type="InterPro" id="IPR050815">
    <property type="entry name" value="TF_fung"/>
</dbReference>
<keyword evidence="2" id="KW-0479">Metal-binding</keyword>
<feature type="domain" description="Zn(2)-C6 fungal-type" evidence="6">
    <location>
        <begin position="23"/>
        <end position="54"/>
    </location>
</feature>
<dbReference type="GO" id="GO:0003677">
    <property type="term" value="F:DNA binding"/>
    <property type="evidence" value="ECO:0007669"/>
    <property type="project" value="InterPro"/>
</dbReference>
<dbReference type="AlphaFoldDB" id="A0A067N217"/>
<comment type="subcellular location">
    <subcellularLocation>
        <location evidence="1">Nucleus</location>
    </subcellularLocation>
</comment>
<keyword evidence="5" id="KW-0539">Nucleus</keyword>
<reference evidence="8" key="1">
    <citation type="journal article" date="2014" name="Proc. Natl. Acad. Sci. U.S.A.">
        <title>Extensive sampling of basidiomycete genomes demonstrates inadequacy of the white-rot/brown-rot paradigm for wood decay fungi.</title>
        <authorList>
            <person name="Riley R."/>
            <person name="Salamov A.A."/>
            <person name="Brown D.W."/>
            <person name="Nagy L.G."/>
            <person name="Floudas D."/>
            <person name="Held B.W."/>
            <person name="Levasseur A."/>
            <person name="Lombard V."/>
            <person name="Morin E."/>
            <person name="Otillar R."/>
            <person name="Lindquist E.A."/>
            <person name="Sun H."/>
            <person name="LaButti K.M."/>
            <person name="Schmutz J."/>
            <person name="Jabbour D."/>
            <person name="Luo H."/>
            <person name="Baker S.E."/>
            <person name="Pisabarro A.G."/>
            <person name="Walton J.D."/>
            <person name="Blanchette R.A."/>
            <person name="Henrissat B."/>
            <person name="Martin F."/>
            <person name="Cullen D."/>
            <person name="Hibbett D.S."/>
            <person name="Grigoriev I.V."/>
        </authorList>
    </citation>
    <scope>NUCLEOTIDE SEQUENCE [LARGE SCALE GENOMIC DNA]</scope>
    <source>
        <strain evidence="8">FD-172 SS1</strain>
    </source>
</reference>
<evidence type="ECO:0000256" key="1">
    <source>
        <dbReference type="ARBA" id="ARBA00004123"/>
    </source>
</evidence>
<keyword evidence="3" id="KW-0805">Transcription regulation</keyword>
<dbReference type="EMBL" id="KL198016">
    <property type="protein sequence ID" value="KDQ21869.1"/>
    <property type="molecule type" value="Genomic_DNA"/>
</dbReference>
<evidence type="ECO:0000256" key="5">
    <source>
        <dbReference type="ARBA" id="ARBA00023242"/>
    </source>
</evidence>
<evidence type="ECO:0000256" key="2">
    <source>
        <dbReference type="ARBA" id="ARBA00022723"/>
    </source>
</evidence>
<dbReference type="GO" id="GO:0008270">
    <property type="term" value="F:zinc ion binding"/>
    <property type="evidence" value="ECO:0007669"/>
    <property type="project" value="InterPro"/>
</dbReference>
<dbReference type="CDD" id="cd12148">
    <property type="entry name" value="fungal_TF_MHR"/>
    <property type="match status" value="1"/>
</dbReference>
<dbReference type="PROSITE" id="PS00463">
    <property type="entry name" value="ZN2_CY6_FUNGAL_1"/>
    <property type="match status" value="1"/>
</dbReference>
<dbReference type="PANTHER" id="PTHR47338:SF29">
    <property type="entry name" value="ZN(2)-C6 FUNGAL-TYPE DOMAIN-CONTAINING PROTEIN"/>
    <property type="match status" value="1"/>
</dbReference>
<keyword evidence="8" id="KW-1185">Reference proteome</keyword>
<dbReference type="GO" id="GO:0006351">
    <property type="term" value="P:DNA-templated transcription"/>
    <property type="evidence" value="ECO:0007669"/>
    <property type="project" value="InterPro"/>
</dbReference>
<dbReference type="Proteomes" id="UP000027195">
    <property type="component" value="Unassembled WGS sequence"/>
</dbReference>
<evidence type="ECO:0000313" key="7">
    <source>
        <dbReference type="EMBL" id="KDQ21869.1"/>
    </source>
</evidence>
<dbReference type="CDD" id="cd00067">
    <property type="entry name" value="GAL4"/>
    <property type="match status" value="1"/>
</dbReference>
<sequence>MENTDVETPPPPSKKQRIKKGTACTACRAKKRRCNAAKPMCSLCVRDGETECVYVVMTTRPRTQILQQKIEDLETQVATLVRSNIAAVDAGGHGGSNSTRFPRVATLPAHKLAATPLPYPSTSSASVFPQRHVQAVSAGDIDPLIGSWWNTNDYPPSGLVTILTRLFVEQEHQQSHDPRPAEFYASLHDPNPEAGIHPALRNVIFLVACGYYPGPLTLLEPVFLRRATFHLTQSLANADRLLDYVEAYALLAIYHIYKGRYFQGSRNAAAAIMFAVACGLHAISPPEWYPKNVPSLLPPPDSRTEIRRRVRVWWMIFTLNRLGSSATNVDGDVEDEKIETSWDLPPGSESDNETYSGTVASLFARDSKDTYVFNDTANVIRSKCAALVERSLRLGFIAPLTPESEKVFWEKFEIMDQAIRQVTASLPSIFEEPRYEPDAPHIESRTKLANKYTIVPHFLVCDAALSLHAKLARAGNTNSRNTCLEVARKALPIIRQLLEQNMGCSIFSYLVVTWSRIFQVLAVEYNRLLAAGDNAGARLIIPDLQILSKAIGERTKYFRLTCLMIAELKAEFISLHSEPDIF</sequence>
<dbReference type="InterPro" id="IPR007219">
    <property type="entry name" value="XnlR_reg_dom"/>
</dbReference>
<dbReference type="PROSITE" id="PS50048">
    <property type="entry name" value="ZN2_CY6_FUNGAL_2"/>
    <property type="match status" value="1"/>
</dbReference>
<dbReference type="InterPro" id="IPR036864">
    <property type="entry name" value="Zn2-C6_fun-type_DNA-bd_sf"/>
</dbReference>
<protein>
    <recommendedName>
        <fullName evidence="6">Zn(2)-C6 fungal-type domain-containing protein</fullName>
    </recommendedName>
</protein>
<dbReference type="Pfam" id="PF04082">
    <property type="entry name" value="Fungal_trans"/>
    <property type="match status" value="1"/>
</dbReference>
<gene>
    <name evidence="7" type="ORF">BOTBODRAFT_26276</name>
</gene>
<dbReference type="GO" id="GO:0000981">
    <property type="term" value="F:DNA-binding transcription factor activity, RNA polymerase II-specific"/>
    <property type="evidence" value="ECO:0007669"/>
    <property type="project" value="InterPro"/>
</dbReference>
<organism evidence="7 8">
    <name type="scientific">Botryobasidium botryosum (strain FD-172 SS1)</name>
    <dbReference type="NCBI Taxonomy" id="930990"/>
    <lineage>
        <taxon>Eukaryota</taxon>
        <taxon>Fungi</taxon>
        <taxon>Dikarya</taxon>
        <taxon>Basidiomycota</taxon>
        <taxon>Agaricomycotina</taxon>
        <taxon>Agaricomycetes</taxon>
        <taxon>Cantharellales</taxon>
        <taxon>Botryobasidiaceae</taxon>
        <taxon>Botryobasidium</taxon>
    </lineage>
</organism>
<dbReference type="InParanoid" id="A0A067N217"/>
<dbReference type="STRING" id="930990.A0A067N217"/>
<name>A0A067N217_BOTB1</name>
<dbReference type="Pfam" id="PF00172">
    <property type="entry name" value="Zn_clus"/>
    <property type="match status" value="1"/>
</dbReference>
<dbReference type="OrthoDB" id="2997785at2759"/>
<proteinExistence type="predicted"/>
<accession>A0A067N217</accession>